<reference evidence="3" key="1">
    <citation type="submission" date="2023-07" db="EMBL/GenBank/DDBJ databases">
        <title>A chromosome-level genome assembly of Lolium multiflorum.</title>
        <authorList>
            <person name="Chen Y."/>
            <person name="Copetti D."/>
            <person name="Kolliker R."/>
            <person name="Studer B."/>
        </authorList>
    </citation>
    <scope>NUCLEOTIDE SEQUENCE</scope>
    <source>
        <strain evidence="3">02402/16</strain>
        <tissue evidence="3">Leaf</tissue>
    </source>
</reference>
<evidence type="ECO:0008006" key="5">
    <source>
        <dbReference type="Google" id="ProtNLM"/>
    </source>
</evidence>
<keyword evidence="4" id="KW-1185">Reference proteome</keyword>
<sequence>MHTVLLAGFPGSSTESNNVLAHKAEEKDRLTTLTDDVLLHILGRVDLATAARTSTLSKQWRNLPWLLPELNLHVTDFLCPDDHVEVAQQMDQAMASLTKATKSFLAQPHLTYDTVARLSLKLYMTGNYNYKYDIGLLVSDAIDNGMVKELDLAILDKKEYCKIKDKLQRARDVEGFFSEYPSMIRCLARLHLQNVCFAEWDISHLLFDCCKQLQHLSLDNCDAGKWSIWQIHAPNSNIRILEFRVTWMKRLEVLCLPKLERLHFKNWLYHEPPLSFGSVSSLKELLLLCPATIDHRDFSLSQVLCGATNLHTLTLNFQGEKLWIQPEGKQLCTAFNMLKKLCIHGIYVEFDLLWTINLLEAATSVEIFDVEIYEHQCQEGERRVRYYGAQREKPSWKASGFTVCNNRRLKELRFAGFRPLLESHMLFVRAMMDHAPHLETVLLTDGEASCENCDAVVPRPPRTGGLFPRDRAEQETVARQLRSRACAAAKIVFSTRYSTVVL</sequence>
<evidence type="ECO:0000313" key="4">
    <source>
        <dbReference type="Proteomes" id="UP001231189"/>
    </source>
</evidence>
<dbReference type="SUPFAM" id="SSF81383">
    <property type="entry name" value="F-box domain"/>
    <property type="match status" value="1"/>
</dbReference>
<feature type="domain" description="At1g61320/AtMIF1 LRR" evidence="2">
    <location>
        <begin position="183"/>
        <end position="380"/>
    </location>
</feature>
<name>A0AAD8VNE3_LOLMU</name>
<dbReference type="AlphaFoldDB" id="A0AAD8VNE3"/>
<dbReference type="SUPFAM" id="SSF52058">
    <property type="entry name" value="L domain-like"/>
    <property type="match status" value="1"/>
</dbReference>
<comment type="caution">
    <text evidence="3">The sequence shown here is derived from an EMBL/GenBank/DDBJ whole genome shotgun (WGS) entry which is preliminary data.</text>
</comment>
<dbReference type="Gene3D" id="3.80.10.10">
    <property type="entry name" value="Ribonuclease Inhibitor"/>
    <property type="match status" value="1"/>
</dbReference>
<dbReference type="InterPro" id="IPR032675">
    <property type="entry name" value="LRR_dom_sf"/>
</dbReference>
<gene>
    <name evidence="3" type="ORF">QYE76_035379</name>
</gene>
<evidence type="ECO:0000259" key="2">
    <source>
        <dbReference type="Pfam" id="PF23622"/>
    </source>
</evidence>
<dbReference type="PANTHER" id="PTHR35545">
    <property type="entry name" value="F-BOX DOMAIN-CONTAINING PROTEIN"/>
    <property type="match status" value="1"/>
</dbReference>
<dbReference type="InterPro" id="IPR001810">
    <property type="entry name" value="F-box_dom"/>
</dbReference>
<dbReference type="Pfam" id="PF23622">
    <property type="entry name" value="LRR_At1g61320_AtMIF1"/>
    <property type="match status" value="1"/>
</dbReference>
<dbReference type="InterPro" id="IPR055357">
    <property type="entry name" value="LRR_At1g61320_AtMIF1"/>
</dbReference>
<evidence type="ECO:0000259" key="1">
    <source>
        <dbReference type="Pfam" id="PF00646"/>
    </source>
</evidence>
<evidence type="ECO:0000313" key="3">
    <source>
        <dbReference type="EMBL" id="KAK1611706.1"/>
    </source>
</evidence>
<proteinExistence type="predicted"/>
<protein>
    <recommendedName>
        <fullName evidence="5">F-box domain-containing protein</fullName>
    </recommendedName>
</protein>
<dbReference type="PANTHER" id="PTHR35545:SF8">
    <property type="entry name" value="F-BOX DOMAIN-CONTAINING PROTEIN"/>
    <property type="match status" value="1"/>
</dbReference>
<dbReference type="InterPro" id="IPR036047">
    <property type="entry name" value="F-box-like_dom_sf"/>
</dbReference>
<organism evidence="3 4">
    <name type="scientific">Lolium multiflorum</name>
    <name type="common">Italian ryegrass</name>
    <name type="synonym">Lolium perenne subsp. multiflorum</name>
    <dbReference type="NCBI Taxonomy" id="4521"/>
    <lineage>
        <taxon>Eukaryota</taxon>
        <taxon>Viridiplantae</taxon>
        <taxon>Streptophyta</taxon>
        <taxon>Embryophyta</taxon>
        <taxon>Tracheophyta</taxon>
        <taxon>Spermatophyta</taxon>
        <taxon>Magnoliopsida</taxon>
        <taxon>Liliopsida</taxon>
        <taxon>Poales</taxon>
        <taxon>Poaceae</taxon>
        <taxon>BOP clade</taxon>
        <taxon>Pooideae</taxon>
        <taxon>Poodae</taxon>
        <taxon>Poeae</taxon>
        <taxon>Poeae Chloroplast Group 2 (Poeae type)</taxon>
        <taxon>Loliodinae</taxon>
        <taxon>Loliinae</taxon>
        <taxon>Lolium</taxon>
    </lineage>
</organism>
<feature type="domain" description="F-box" evidence="1">
    <location>
        <begin position="32"/>
        <end position="63"/>
    </location>
</feature>
<dbReference type="EMBL" id="JAUUTY010000007">
    <property type="protein sequence ID" value="KAK1611706.1"/>
    <property type="molecule type" value="Genomic_DNA"/>
</dbReference>
<accession>A0AAD8VNE3</accession>
<dbReference type="Pfam" id="PF00646">
    <property type="entry name" value="F-box"/>
    <property type="match status" value="1"/>
</dbReference>
<dbReference type="Proteomes" id="UP001231189">
    <property type="component" value="Unassembled WGS sequence"/>
</dbReference>